<dbReference type="EMBL" id="PELM01000391">
    <property type="protein sequence ID" value="RTH00903.1"/>
    <property type="molecule type" value="Genomic_DNA"/>
</dbReference>
<reference evidence="1 2" key="1">
    <citation type="journal article" date="2019" name="Extremophiles">
        <title>Biogeography of thermophiles and predominance of Thermus scotoductus in domestic water heaters.</title>
        <authorList>
            <person name="Wilpiszeski R.L."/>
            <person name="Zhang Z."/>
            <person name="House C.H."/>
        </authorList>
    </citation>
    <scope>NUCLEOTIDE SEQUENCE [LARGE SCALE GENOMIC DNA]</scope>
    <source>
        <strain evidence="1 2">38_S38</strain>
    </source>
</reference>
<organism evidence="1 2">
    <name type="scientific">Thermus scotoductus</name>
    <dbReference type="NCBI Taxonomy" id="37636"/>
    <lineage>
        <taxon>Bacteria</taxon>
        <taxon>Thermotogati</taxon>
        <taxon>Deinococcota</taxon>
        <taxon>Deinococci</taxon>
        <taxon>Thermales</taxon>
        <taxon>Thermaceae</taxon>
        <taxon>Thermus</taxon>
    </lineage>
</organism>
<proteinExistence type="predicted"/>
<comment type="caution">
    <text evidence="1">The sequence shown here is derived from an EMBL/GenBank/DDBJ whole genome shotgun (WGS) entry which is preliminary data.</text>
</comment>
<accession>A0A430R0N7</accession>
<dbReference type="AlphaFoldDB" id="A0A430R0N7"/>
<protein>
    <submittedName>
        <fullName evidence="1">Uncharacterized protein</fullName>
    </submittedName>
</protein>
<feature type="non-terminal residue" evidence="1">
    <location>
        <position position="1"/>
    </location>
</feature>
<dbReference type="Proteomes" id="UP000288082">
    <property type="component" value="Unassembled WGS sequence"/>
</dbReference>
<gene>
    <name evidence="1" type="ORF">CSW50_10105</name>
</gene>
<sequence length="96" mass="11071">EEGGGDRKRLLAPVYEALRGVPLEKEERESVVRFFQEATWPEIRFLRQLTKRLGVEVEVRDLVYAMSWLTRHRTALTRLGVGQFVGVERAEAKEAS</sequence>
<evidence type="ECO:0000313" key="2">
    <source>
        <dbReference type="Proteomes" id="UP000288082"/>
    </source>
</evidence>
<evidence type="ECO:0000313" key="1">
    <source>
        <dbReference type="EMBL" id="RTH00903.1"/>
    </source>
</evidence>
<name>A0A430R0N7_THESC</name>